<sequence length="852" mass="94537">MDFTPFATERSSQLQEHTMFLPSDPDYQQNGTATKQAQELVEISTPAPVAPVYGVSFPHKAVSELPGGELPDVVTLFRWTPKDAPSHTRQGSDKPGLPGWESLSVGVQEDCAYLSTESGQAVCVVNRRVSHAVVELQKLGGLQYKAFAQAAEWRARLKERRTARTGRKDTANIRLKVSVIVLGPGVAADEAARVLAQNQLFLQEPHEQLNVHPYINPQSLHIPELLPSAGYTEALSGKLQNGLSDCNAHVSDDLLGPGLVDLVLNIDEFYQHVPGHDYLQEAHIDGRIRTPLLGHQKIAVDFMLRRESGISQLCRSLWTARISDDGLKVFEHVITGAKCRTAQDCPGGLIADDAGLGKTLTTLAIIVNTLTNAEAFEKQDESHKKATLVVVPSELLLTTWRDEIRRHIYLGAINFEAYHGQGRQKLGSMGNATLPCINTTGIESSWTKAAHHIRNPASKQARAANGLRTRVRWCLTGTPIQNKLDDLGSIVKFLKVPYLENPTVFNKYITRVLRQGDIEHGYDNLKQLLGSICLRRNRSIMSGPGYCTETVRPEFDQAERENYRSLEFRVRHAVMTTERSTRSKQAHHMIMEALLRLRMFCNIGLAAVPSSAGSGESTFSLQPDEILAMLQQAGEAMCFYCSADIESLGNMNAYDSGILTQCSSLVCSDCVSQYHEEFKSLPTPRCPICNFEHEIAELTPKPNGVGTYTQLNFPSKVEALLEDVQNHYLSKKCLIFSFWKKTLDMIGHAFESRGLSYLRVDGSMSSKKRNNVLNRFQTDSSSRILMMTFSTGGVGLNGLTVANRIYIMEPQWNPAVEQQAIGRVLRIDQSQPVTVVSYVMQRSIEEASQSPT</sequence>
<organism evidence="8 9">
    <name type="scientific">Apiospora rasikravindrae</name>
    <dbReference type="NCBI Taxonomy" id="990691"/>
    <lineage>
        <taxon>Eukaryota</taxon>
        <taxon>Fungi</taxon>
        <taxon>Dikarya</taxon>
        <taxon>Ascomycota</taxon>
        <taxon>Pezizomycotina</taxon>
        <taxon>Sordariomycetes</taxon>
        <taxon>Xylariomycetidae</taxon>
        <taxon>Amphisphaeriales</taxon>
        <taxon>Apiosporaceae</taxon>
        <taxon>Apiospora</taxon>
    </lineage>
</organism>
<keyword evidence="1" id="KW-0547">Nucleotide-binding</keyword>
<dbReference type="InterPro" id="IPR001841">
    <property type="entry name" value="Znf_RING"/>
</dbReference>
<dbReference type="PANTHER" id="PTHR45626:SF52">
    <property type="entry name" value="SINGLE-STRANDED DNA-DEPENDENT ATPASE (EUROFUNG)"/>
    <property type="match status" value="1"/>
</dbReference>
<proteinExistence type="predicted"/>
<dbReference type="PROSITE" id="PS50089">
    <property type="entry name" value="ZF_RING_2"/>
    <property type="match status" value="1"/>
</dbReference>
<gene>
    <name evidence="8" type="ORF">PG993_004998</name>
</gene>
<evidence type="ECO:0000259" key="7">
    <source>
        <dbReference type="PROSITE" id="PS51194"/>
    </source>
</evidence>
<comment type="caution">
    <text evidence="8">The sequence shown here is derived from an EMBL/GenBank/DDBJ whole genome shotgun (WGS) entry which is preliminary data.</text>
</comment>
<keyword evidence="2" id="KW-0378">Hydrolase</keyword>
<dbReference type="CDD" id="cd18793">
    <property type="entry name" value="SF2_C_SNF"/>
    <property type="match status" value="1"/>
</dbReference>
<dbReference type="InterPro" id="IPR001650">
    <property type="entry name" value="Helicase_C-like"/>
</dbReference>
<dbReference type="InterPro" id="IPR050628">
    <property type="entry name" value="SNF2_RAD54_helicase_TF"/>
</dbReference>
<keyword evidence="3" id="KW-0067">ATP-binding</keyword>
<dbReference type="Gene3D" id="3.40.50.300">
    <property type="entry name" value="P-loop containing nucleotide triphosphate hydrolases"/>
    <property type="match status" value="1"/>
</dbReference>
<dbReference type="Proteomes" id="UP001444661">
    <property type="component" value="Unassembled WGS sequence"/>
</dbReference>
<dbReference type="InterPro" id="IPR038718">
    <property type="entry name" value="SNF2-like_sf"/>
</dbReference>
<keyword evidence="9" id="KW-1185">Reference proteome</keyword>
<dbReference type="PANTHER" id="PTHR45626">
    <property type="entry name" value="TRANSCRIPTION TERMINATION FACTOR 2-RELATED"/>
    <property type="match status" value="1"/>
</dbReference>
<dbReference type="CDD" id="cd18008">
    <property type="entry name" value="DEXDc_SHPRH-like"/>
    <property type="match status" value="1"/>
</dbReference>
<dbReference type="SUPFAM" id="SSF52540">
    <property type="entry name" value="P-loop containing nucleoside triphosphate hydrolases"/>
    <property type="match status" value="2"/>
</dbReference>
<keyword evidence="4" id="KW-0479">Metal-binding</keyword>
<feature type="domain" description="Helicase C-terminal" evidence="7">
    <location>
        <begin position="716"/>
        <end position="852"/>
    </location>
</feature>
<evidence type="ECO:0000259" key="6">
    <source>
        <dbReference type="PROSITE" id="PS51192"/>
    </source>
</evidence>
<keyword evidence="4" id="KW-0863">Zinc-finger</keyword>
<evidence type="ECO:0000313" key="8">
    <source>
        <dbReference type="EMBL" id="KAK8044974.1"/>
    </source>
</evidence>
<protein>
    <submittedName>
        <fullName evidence="8">SNF2-related protein</fullName>
    </submittedName>
</protein>
<name>A0ABR1TGW4_9PEZI</name>
<dbReference type="InterPro" id="IPR049730">
    <property type="entry name" value="SNF2/RAD54-like_C"/>
</dbReference>
<feature type="domain" description="RING-type" evidence="5">
    <location>
        <begin position="638"/>
        <end position="690"/>
    </location>
</feature>
<dbReference type="Pfam" id="PF00176">
    <property type="entry name" value="SNF2-rel_dom"/>
    <property type="match status" value="1"/>
</dbReference>
<keyword evidence="4" id="KW-0862">Zinc</keyword>
<evidence type="ECO:0000256" key="2">
    <source>
        <dbReference type="ARBA" id="ARBA00022801"/>
    </source>
</evidence>
<dbReference type="SMART" id="SM00490">
    <property type="entry name" value="HELICc"/>
    <property type="match status" value="1"/>
</dbReference>
<evidence type="ECO:0000256" key="1">
    <source>
        <dbReference type="ARBA" id="ARBA00022741"/>
    </source>
</evidence>
<evidence type="ECO:0000256" key="3">
    <source>
        <dbReference type="ARBA" id="ARBA00022840"/>
    </source>
</evidence>
<dbReference type="InterPro" id="IPR014001">
    <property type="entry name" value="Helicase_ATP-bd"/>
</dbReference>
<dbReference type="Pfam" id="PF00271">
    <property type="entry name" value="Helicase_C"/>
    <property type="match status" value="1"/>
</dbReference>
<feature type="domain" description="Helicase ATP-binding" evidence="6">
    <location>
        <begin position="339"/>
        <end position="497"/>
    </location>
</feature>
<dbReference type="EMBL" id="JAQQWK010000003">
    <property type="protein sequence ID" value="KAK8044974.1"/>
    <property type="molecule type" value="Genomic_DNA"/>
</dbReference>
<dbReference type="Gene3D" id="3.40.50.10810">
    <property type="entry name" value="Tandem AAA-ATPase domain"/>
    <property type="match status" value="2"/>
</dbReference>
<evidence type="ECO:0000256" key="4">
    <source>
        <dbReference type="PROSITE-ProRule" id="PRU00175"/>
    </source>
</evidence>
<dbReference type="InterPro" id="IPR027417">
    <property type="entry name" value="P-loop_NTPase"/>
</dbReference>
<reference evidence="8 9" key="1">
    <citation type="submission" date="2023-01" db="EMBL/GenBank/DDBJ databases">
        <title>Analysis of 21 Apiospora genomes using comparative genomics revels a genus with tremendous synthesis potential of carbohydrate active enzymes and secondary metabolites.</title>
        <authorList>
            <person name="Sorensen T."/>
        </authorList>
    </citation>
    <scope>NUCLEOTIDE SEQUENCE [LARGE SCALE GENOMIC DNA]</scope>
    <source>
        <strain evidence="8 9">CBS 33761</strain>
    </source>
</reference>
<evidence type="ECO:0000313" key="9">
    <source>
        <dbReference type="Proteomes" id="UP001444661"/>
    </source>
</evidence>
<dbReference type="InterPro" id="IPR000330">
    <property type="entry name" value="SNF2_N"/>
</dbReference>
<accession>A0ABR1TGW4</accession>
<dbReference type="SMART" id="SM00487">
    <property type="entry name" value="DEXDc"/>
    <property type="match status" value="1"/>
</dbReference>
<dbReference type="PROSITE" id="PS51194">
    <property type="entry name" value="HELICASE_CTER"/>
    <property type="match status" value="1"/>
</dbReference>
<evidence type="ECO:0000259" key="5">
    <source>
        <dbReference type="PROSITE" id="PS50089"/>
    </source>
</evidence>
<dbReference type="PROSITE" id="PS51192">
    <property type="entry name" value="HELICASE_ATP_BIND_1"/>
    <property type="match status" value="1"/>
</dbReference>